<accession>A0ABM1K1Z8</accession>
<evidence type="ECO:0000313" key="3">
    <source>
        <dbReference type="Proteomes" id="UP000694871"/>
    </source>
</evidence>
<reference evidence="4" key="1">
    <citation type="submission" date="2025-08" db="UniProtKB">
        <authorList>
            <consortium name="RefSeq"/>
        </authorList>
    </citation>
    <scope>IDENTIFICATION</scope>
</reference>
<gene>
    <name evidence="4" type="primary">RANBP3</name>
</gene>
<dbReference type="SUPFAM" id="SSF50729">
    <property type="entry name" value="PH domain-like"/>
    <property type="match status" value="1"/>
</dbReference>
<dbReference type="InterPro" id="IPR011993">
    <property type="entry name" value="PH-like_dom_sf"/>
</dbReference>
<feature type="region of interest" description="Disordered" evidence="1">
    <location>
        <begin position="29"/>
        <end position="300"/>
    </location>
</feature>
<feature type="compositionally biased region" description="Acidic residues" evidence="1">
    <location>
        <begin position="550"/>
        <end position="559"/>
    </location>
</feature>
<feature type="region of interest" description="Disordered" evidence="1">
    <location>
        <begin position="342"/>
        <end position="380"/>
    </location>
</feature>
<dbReference type="Proteomes" id="UP000694871">
    <property type="component" value="Unplaced"/>
</dbReference>
<feature type="compositionally biased region" description="Polar residues" evidence="1">
    <location>
        <begin position="206"/>
        <end position="236"/>
    </location>
</feature>
<dbReference type="Gene3D" id="2.30.29.30">
    <property type="entry name" value="Pleckstrin-homology domain (PH domain)/Phosphotyrosine-binding domain (PTB)"/>
    <property type="match status" value="1"/>
</dbReference>
<dbReference type="PANTHER" id="PTHR23138">
    <property type="entry name" value="RAN BINDING PROTEIN"/>
    <property type="match status" value="1"/>
</dbReference>
<protein>
    <submittedName>
        <fullName evidence="4">Ran-binding protein 3 isoform X1</fullName>
    </submittedName>
</protein>
<dbReference type="SMART" id="SM00160">
    <property type="entry name" value="RanBD"/>
    <property type="match status" value="1"/>
</dbReference>
<dbReference type="Pfam" id="PF00638">
    <property type="entry name" value="Ran_BP1"/>
    <property type="match status" value="1"/>
</dbReference>
<dbReference type="PANTHER" id="PTHR23138:SF91">
    <property type="entry name" value="RAN-BINDING PROTEIN 3"/>
    <property type="match status" value="1"/>
</dbReference>
<evidence type="ECO:0000256" key="1">
    <source>
        <dbReference type="SAM" id="MobiDB-lite"/>
    </source>
</evidence>
<feature type="compositionally biased region" description="Polar residues" evidence="1">
    <location>
        <begin position="352"/>
        <end position="380"/>
    </location>
</feature>
<keyword evidence="3" id="KW-1185">Reference proteome</keyword>
<feature type="region of interest" description="Disordered" evidence="1">
    <location>
        <begin position="531"/>
        <end position="582"/>
    </location>
</feature>
<feature type="compositionally biased region" description="Acidic residues" evidence="1">
    <location>
        <begin position="95"/>
        <end position="104"/>
    </location>
</feature>
<feature type="compositionally biased region" description="Polar residues" evidence="1">
    <location>
        <begin position="119"/>
        <end position="137"/>
    </location>
</feature>
<name>A0ABM1K1Z8_GEKJA</name>
<feature type="compositionally biased region" description="Basic and acidic residues" evidence="1">
    <location>
        <begin position="237"/>
        <end position="262"/>
    </location>
</feature>
<organism evidence="3 4">
    <name type="scientific">Gekko japonicus</name>
    <name type="common">Schlegel's Japanese gecko</name>
    <dbReference type="NCBI Taxonomy" id="146911"/>
    <lineage>
        <taxon>Eukaryota</taxon>
        <taxon>Metazoa</taxon>
        <taxon>Chordata</taxon>
        <taxon>Craniata</taxon>
        <taxon>Vertebrata</taxon>
        <taxon>Euteleostomi</taxon>
        <taxon>Lepidosauria</taxon>
        <taxon>Squamata</taxon>
        <taxon>Bifurcata</taxon>
        <taxon>Gekkota</taxon>
        <taxon>Gekkonidae</taxon>
        <taxon>Gekkoninae</taxon>
        <taxon>Gekko</taxon>
    </lineage>
</organism>
<dbReference type="InterPro" id="IPR000156">
    <property type="entry name" value="Ran_bind_dom"/>
</dbReference>
<dbReference type="CDD" id="cd13180">
    <property type="entry name" value="RanBD_RanBP3"/>
    <property type="match status" value="1"/>
</dbReference>
<evidence type="ECO:0000313" key="4">
    <source>
        <dbReference type="RefSeq" id="XP_015267735.1"/>
    </source>
</evidence>
<evidence type="ECO:0000259" key="2">
    <source>
        <dbReference type="PROSITE" id="PS50196"/>
    </source>
</evidence>
<dbReference type="PROSITE" id="PS50196">
    <property type="entry name" value="RANBD1"/>
    <property type="match status" value="1"/>
</dbReference>
<dbReference type="InterPro" id="IPR045255">
    <property type="entry name" value="RanBP1-like"/>
</dbReference>
<sequence>MADLANEEKPAIAPPVFVFQKDKAQKFLAEQKGLSDSGEDPVGEVESPHRGMGLPKSPGERNFEAPAPTGACASAEARLGPISQELAGRSADGSSPEDGEESDREDGSYCPPIKRERTSSLTHFPPSQSVTKNNVFMPSSFCEPLAGNSDSEPEEKSTGFRLKPPTLIHGQAPSAGVPSQKPKEQQKSVLRPAVLQAPQPKAFSQAVPTSGTNGVSIPSNPVAATSEPMSNTTPKSPESEEKDNTCQKTEPPHAAEAEKCKAAEQNAQQSFVFGQNLRDRVKLGDEGDDSADLPNARLPSSEMLPATNYFLQYISSSTENSTHGADASSTKFVFGQNMSERVLSPPKLSEPGTDSNKENTAGDSGSESSSQEATPEKANNISESLAESAAAYTKATARKCLLEKVEVITGEEAESNVLQIQCKLFVFDKTSQSWVERGRGLLRLNDMASTDDGTLQSRLVMRTQGSLRLILNTKLWAQMQIDKASEKSIRITAMDTEDQGVKVFLISASSKDTGQLYAALHHRILALRSRVEQEQEAKNSAPEPEVTQSNEEDSDDDDGLAPSGSPGSGPPDEGDGQTGGST</sequence>
<dbReference type="GeneID" id="107111293"/>
<dbReference type="RefSeq" id="XP_015267735.1">
    <property type="nucleotide sequence ID" value="XM_015412249.1"/>
</dbReference>
<feature type="domain" description="RanBD1" evidence="2">
    <location>
        <begin position="401"/>
        <end position="482"/>
    </location>
</feature>
<proteinExistence type="predicted"/>